<protein>
    <submittedName>
        <fullName evidence="1">Uncharacterized protein</fullName>
    </submittedName>
</protein>
<dbReference type="KEGG" id="vg:16193931"/>
<gene>
    <name evidence="1" type="primary">262</name>
    <name evidence="1" type="ORF">HGTV1_262</name>
</gene>
<evidence type="ECO:0000313" key="2">
    <source>
        <dbReference type="Proteomes" id="UP000202786"/>
    </source>
</evidence>
<dbReference type="GeneID" id="16193931"/>
<accession>R4T748</accession>
<name>R4T748_9CAUD</name>
<sequence length="58" mass="6543">MYVTVKMPDGEAQNFNHVSSFFDRGDVLELNFHGPDGEEYGEQDIPGGVVYYAEAEDR</sequence>
<dbReference type="Proteomes" id="UP000202786">
    <property type="component" value="Segment"/>
</dbReference>
<dbReference type="EMBL" id="KC292026">
    <property type="protein sequence ID" value="AGM11559.1"/>
    <property type="molecule type" value="Genomic_DNA"/>
</dbReference>
<organism evidence="1 2">
    <name type="scientific">Halogranum tailed virus 1</name>
    <dbReference type="NCBI Taxonomy" id="1273749"/>
    <lineage>
        <taxon>Viruses</taxon>
        <taxon>Duplodnaviria</taxon>
        <taxon>Heunggongvirae</taxon>
        <taxon>Uroviricota</taxon>
        <taxon>Caudoviricetes</taxon>
        <taxon>Thumleimavirales</taxon>
        <taxon>Halomagnusviridae</taxon>
        <taxon>Hagravirus</taxon>
        <taxon>Hagravirus capitaneum</taxon>
        <taxon>Hagravirus HGTV1</taxon>
    </lineage>
</organism>
<dbReference type="RefSeq" id="YP_008059437.1">
    <property type="nucleotide sequence ID" value="NC_021328.1"/>
</dbReference>
<reference evidence="1 2" key="1">
    <citation type="submission" date="2012-12" db="EMBL/GenBank/DDBJ databases">
        <authorList>
            <person name="Sencilo A."/>
            <person name="Jacobs-Sera D."/>
            <person name="Russell D.A."/>
            <person name="Ko C."/>
            <person name="Atanasova N."/>
            <person name="Osterlund E."/>
            <person name="Oksanen H.M."/>
            <person name="Bamford D.H."/>
            <person name="Hatfull G.F."/>
            <person name="Roine E."/>
            <person name="Hendrix R.W."/>
        </authorList>
    </citation>
    <scope>NUCLEOTIDE SEQUENCE [LARGE SCALE GENOMIC DNA]</scope>
</reference>
<evidence type="ECO:0000313" key="1">
    <source>
        <dbReference type="EMBL" id="AGM11559.1"/>
    </source>
</evidence>
<proteinExistence type="predicted"/>
<keyword evidence="2" id="KW-1185">Reference proteome</keyword>